<comment type="caution">
    <text evidence="2">The sequence shown here is derived from an EMBL/GenBank/DDBJ whole genome shotgun (WGS) entry which is preliminary data.</text>
</comment>
<reference evidence="2" key="1">
    <citation type="journal article" date="2014" name="Int. J. Syst. Evol. Microbiol.">
        <title>Complete genome sequence of Corynebacterium casei LMG S-19264T (=DSM 44701T), isolated from a smear-ripened cheese.</title>
        <authorList>
            <consortium name="US DOE Joint Genome Institute (JGI-PGF)"/>
            <person name="Walter F."/>
            <person name="Albersmeier A."/>
            <person name="Kalinowski J."/>
            <person name="Ruckert C."/>
        </authorList>
    </citation>
    <scope>NUCLEOTIDE SEQUENCE</scope>
    <source>
        <strain evidence="2">CGMCC 4.7308</strain>
    </source>
</reference>
<accession>A0A917WKF2</accession>
<gene>
    <name evidence="2" type="ORF">GCM10011594_32960</name>
</gene>
<evidence type="ECO:0000313" key="2">
    <source>
        <dbReference type="EMBL" id="GGM10469.1"/>
    </source>
</evidence>
<feature type="compositionally biased region" description="Basic and acidic residues" evidence="1">
    <location>
        <begin position="13"/>
        <end position="23"/>
    </location>
</feature>
<organism evidence="2 3">
    <name type="scientific">Nakamurella endophytica</name>
    <dbReference type="NCBI Taxonomy" id="1748367"/>
    <lineage>
        <taxon>Bacteria</taxon>
        <taxon>Bacillati</taxon>
        <taxon>Actinomycetota</taxon>
        <taxon>Actinomycetes</taxon>
        <taxon>Nakamurellales</taxon>
        <taxon>Nakamurellaceae</taxon>
        <taxon>Nakamurella</taxon>
    </lineage>
</organism>
<dbReference type="Pfam" id="PF20079">
    <property type="entry name" value="DUF6474"/>
    <property type="match status" value="1"/>
</dbReference>
<feature type="region of interest" description="Disordered" evidence="1">
    <location>
        <begin position="1"/>
        <end position="35"/>
    </location>
</feature>
<dbReference type="Proteomes" id="UP000655208">
    <property type="component" value="Unassembled WGS sequence"/>
</dbReference>
<dbReference type="AlphaFoldDB" id="A0A917WKF2"/>
<dbReference type="InterPro" id="IPR045522">
    <property type="entry name" value="DUF6474"/>
</dbReference>
<proteinExistence type="predicted"/>
<keyword evidence="3" id="KW-1185">Reference proteome</keyword>
<dbReference type="EMBL" id="BMNA01000008">
    <property type="protein sequence ID" value="GGM10469.1"/>
    <property type="molecule type" value="Genomic_DNA"/>
</dbReference>
<feature type="compositionally biased region" description="Basic residues" evidence="1">
    <location>
        <begin position="1"/>
        <end position="12"/>
    </location>
</feature>
<reference evidence="2" key="2">
    <citation type="submission" date="2020-09" db="EMBL/GenBank/DDBJ databases">
        <authorList>
            <person name="Sun Q."/>
            <person name="Zhou Y."/>
        </authorList>
    </citation>
    <scope>NUCLEOTIDE SEQUENCE</scope>
    <source>
        <strain evidence="2">CGMCC 4.7308</strain>
    </source>
</reference>
<dbReference type="RefSeq" id="WP_188943400.1">
    <property type="nucleotide sequence ID" value="NZ_BMNA01000008.1"/>
</dbReference>
<name>A0A917WKF2_9ACTN</name>
<evidence type="ECO:0000313" key="3">
    <source>
        <dbReference type="Proteomes" id="UP000655208"/>
    </source>
</evidence>
<protein>
    <submittedName>
        <fullName evidence="2">Uncharacterized protein</fullName>
    </submittedName>
</protein>
<sequence length="172" mass="18160">MLRSKKSRRSGKSGKDGKQRAPEQPRGAIATLTDPKTARNAVAVARLAGPALAPLALRASTAARSLIDHRRAAKLGVPVDQVAAYRGPAGPSLARIDTLEQAVEDLRRRRGGDTRVAGFADTARGRFADLRAAAHAAAPMPPGRRRVTLRAIGGEISRLESALLTYLVNTSA</sequence>
<evidence type="ECO:0000256" key="1">
    <source>
        <dbReference type="SAM" id="MobiDB-lite"/>
    </source>
</evidence>